<evidence type="ECO:0000313" key="1">
    <source>
        <dbReference type="EMBL" id="MFD1675367.1"/>
    </source>
</evidence>
<evidence type="ECO:0000313" key="2">
    <source>
        <dbReference type="Proteomes" id="UP001597079"/>
    </source>
</evidence>
<protein>
    <submittedName>
        <fullName evidence="1">Uncharacterized protein</fullName>
    </submittedName>
</protein>
<dbReference type="RefSeq" id="WP_377943240.1">
    <property type="nucleotide sequence ID" value="NZ_JBHUCX010000028.1"/>
</dbReference>
<name>A0ABW4JJX0_9BACL</name>
<dbReference type="Proteomes" id="UP001597079">
    <property type="component" value="Unassembled WGS sequence"/>
</dbReference>
<proteinExistence type="predicted"/>
<sequence length="495" mass="57509">MQLSRQEILAVVKTLDRVYEVISNKELKIGSFLKIVPQIANSIGVKLYPVFKDDSFFRSLFEHLQQLLSKIVSLNDSSISFEASEIAELERAKLIDLLEKFETSLLTCCEFYIYLHKDVSVNFPLACERVKTVTVLPESIEDLGGHLSGQSRMSVFSVFVHTGTAQEQNGLLKQADVSYQPDYIAGIYNRMMNELKKPDYFMYDRLYLEAKLESLKVRRDIQLLLAGSSYTMCGLLEEEMPLVARNVAVDAQDLYYTLKTIRVALELNPNITHCIISFAYYFWGYDLSLSTSVYQYKRVTEVNYPIFKDRHNFPYELFDKNYDAIVSIPPLVRHIFSLGCFAEQYIKNVKHNLANAHYFSVPRTTSTIVTLDDTTNYERAKQRTASHNKFFKYESTVRENISLFEGFLEEMNRKNVQIILYVPPVTPYYRDSIDQRLISDFYTCMKPFLAKFNFKLVDLFESDHFKNEDFVDYDHLNDQGAKKLGRILMKELNDG</sequence>
<gene>
    <name evidence="1" type="ORF">ACFSB2_11735</name>
</gene>
<dbReference type="EMBL" id="JBHUCX010000028">
    <property type="protein sequence ID" value="MFD1675367.1"/>
    <property type="molecule type" value="Genomic_DNA"/>
</dbReference>
<dbReference type="InterPro" id="IPR036514">
    <property type="entry name" value="SGNH_hydro_sf"/>
</dbReference>
<organism evidence="1 2">
    <name type="scientific">Alicyclobacillus fodiniaquatilis</name>
    <dbReference type="NCBI Taxonomy" id="1661150"/>
    <lineage>
        <taxon>Bacteria</taxon>
        <taxon>Bacillati</taxon>
        <taxon>Bacillota</taxon>
        <taxon>Bacilli</taxon>
        <taxon>Bacillales</taxon>
        <taxon>Alicyclobacillaceae</taxon>
        <taxon>Alicyclobacillus</taxon>
    </lineage>
</organism>
<keyword evidence="2" id="KW-1185">Reference proteome</keyword>
<dbReference type="SUPFAM" id="SSF52266">
    <property type="entry name" value="SGNH hydrolase"/>
    <property type="match status" value="1"/>
</dbReference>
<accession>A0ABW4JJX0</accession>
<comment type="caution">
    <text evidence="1">The sequence shown here is derived from an EMBL/GenBank/DDBJ whole genome shotgun (WGS) entry which is preliminary data.</text>
</comment>
<reference evidence="2" key="1">
    <citation type="journal article" date="2019" name="Int. J. Syst. Evol. Microbiol.">
        <title>The Global Catalogue of Microorganisms (GCM) 10K type strain sequencing project: providing services to taxonomists for standard genome sequencing and annotation.</title>
        <authorList>
            <consortium name="The Broad Institute Genomics Platform"/>
            <consortium name="The Broad Institute Genome Sequencing Center for Infectious Disease"/>
            <person name="Wu L."/>
            <person name="Ma J."/>
        </authorList>
    </citation>
    <scope>NUCLEOTIDE SEQUENCE [LARGE SCALE GENOMIC DNA]</scope>
    <source>
        <strain evidence="2">CGMCC 1.12286</strain>
    </source>
</reference>
<dbReference type="Gene3D" id="3.40.50.1110">
    <property type="entry name" value="SGNH hydrolase"/>
    <property type="match status" value="1"/>
</dbReference>